<name>A0A7S0RHJ7_9CHLO</name>
<gene>
    <name evidence="1" type="ORF">CLEI1391_LOCUS7979</name>
</gene>
<dbReference type="AlphaFoldDB" id="A0A7S0RHJ7"/>
<reference evidence="1" key="1">
    <citation type="submission" date="2021-01" db="EMBL/GenBank/DDBJ databases">
        <authorList>
            <person name="Corre E."/>
            <person name="Pelletier E."/>
            <person name="Niang G."/>
            <person name="Scheremetjew M."/>
            <person name="Finn R."/>
            <person name="Kale V."/>
            <person name="Holt S."/>
            <person name="Cochrane G."/>
            <person name="Meng A."/>
            <person name="Brown T."/>
            <person name="Cohen L."/>
        </authorList>
    </citation>
    <scope>NUCLEOTIDE SEQUENCE</scope>
    <source>
        <strain evidence="1">SAG 11-49</strain>
    </source>
</reference>
<protein>
    <submittedName>
        <fullName evidence="1">Uncharacterized protein</fullName>
    </submittedName>
</protein>
<organism evidence="1">
    <name type="scientific">Chlamydomonas leiostraca</name>
    <dbReference type="NCBI Taxonomy" id="1034604"/>
    <lineage>
        <taxon>Eukaryota</taxon>
        <taxon>Viridiplantae</taxon>
        <taxon>Chlorophyta</taxon>
        <taxon>core chlorophytes</taxon>
        <taxon>Chlorophyceae</taxon>
        <taxon>CS clade</taxon>
        <taxon>Chlamydomonadales</taxon>
        <taxon>Chlamydomonadaceae</taxon>
        <taxon>Chlamydomonas</taxon>
    </lineage>
</organism>
<dbReference type="EMBL" id="HBFB01014207">
    <property type="protein sequence ID" value="CAD8677436.1"/>
    <property type="molecule type" value="Transcribed_RNA"/>
</dbReference>
<accession>A0A7S0RHJ7</accession>
<evidence type="ECO:0000313" key="1">
    <source>
        <dbReference type="EMBL" id="CAD8677436.1"/>
    </source>
</evidence>
<proteinExistence type="predicted"/>
<sequence>MLGIKHSLVGIKRKHSEGACLLSTPAQAQLTAATAGGVEEVTAVPVTRKPTPEPAAPRCTAPASTSVPILSPASTPKEVSCERIFTEADFVGVNWQDSNLSYTEFLAFKRSMLNTPVPKQTVSNKELHAAGFASWAQHWIELSLLNWG</sequence>